<feature type="domain" description="HTH tetR-type" evidence="6">
    <location>
        <begin position="24"/>
        <end position="84"/>
    </location>
</feature>
<keyword evidence="3" id="KW-0804">Transcription</keyword>
<feature type="DNA-binding region" description="H-T-H motif" evidence="4">
    <location>
        <begin position="47"/>
        <end position="66"/>
    </location>
</feature>
<dbReference type="InterPro" id="IPR009057">
    <property type="entry name" value="Homeodomain-like_sf"/>
</dbReference>
<dbReference type="Pfam" id="PF02909">
    <property type="entry name" value="TetR_C_1"/>
    <property type="match status" value="1"/>
</dbReference>
<dbReference type="Gene3D" id="1.10.10.60">
    <property type="entry name" value="Homeodomain-like"/>
    <property type="match status" value="1"/>
</dbReference>
<dbReference type="EMBL" id="AP012319">
    <property type="protein sequence ID" value="BAL89908.1"/>
    <property type="molecule type" value="Genomic_DNA"/>
</dbReference>
<organism evidence="7 8">
    <name type="scientific">Actinoplanes missouriensis (strain ATCC 14538 / DSM 43046 / CBS 188.64 / JCM 3121 / NBRC 102363 / NCIMB 12654 / NRRL B-3342 / UNCC 431)</name>
    <dbReference type="NCBI Taxonomy" id="512565"/>
    <lineage>
        <taxon>Bacteria</taxon>
        <taxon>Bacillati</taxon>
        <taxon>Actinomycetota</taxon>
        <taxon>Actinomycetes</taxon>
        <taxon>Micromonosporales</taxon>
        <taxon>Micromonosporaceae</taxon>
        <taxon>Actinoplanes</taxon>
    </lineage>
</organism>
<dbReference type="STRING" id="512565.AMIS_46880"/>
<dbReference type="HOGENOM" id="CLU_069543_0_1_11"/>
<accession>I0HA71</accession>
<dbReference type="PANTHER" id="PTHR30055:SF151">
    <property type="entry name" value="TRANSCRIPTIONAL REGULATORY PROTEIN"/>
    <property type="match status" value="1"/>
</dbReference>
<dbReference type="PANTHER" id="PTHR30055">
    <property type="entry name" value="HTH-TYPE TRANSCRIPTIONAL REGULATOR RUTR"/>
    <property type="match status" value="1"/>
</dbReference>
<dbReference type="PROSITE" id="PS50977">
    <property type="entry name" value="HTH_TETR_2"/>
    <property type="match status" value="1"/>
</dbReference>
<evidence type="ECO:0000313" key="8">
    <source>
        <dbReference type="Proteomes" id="UP000007882"/>
    </source>
</evidence>
<dbReference type="Proteomes" id="UP000007882">
    <property type="component" value="Chromosome"/>
</dbReference>
<dbReference type="InterPro" id="IPR001647">
    <property type="entry name" value="HTH_TetR"/>
</dbReference>
<evidence type="ECO:0000256" key="1">
    <source>
        <dbReference type="ARBA" id="ARBA00023015"/>
    </source>
</evidence>
<dbReference type="GO" id="GO:0003700">
    <property type="term" value="F:DNA-binding transcription factor activity"/>
    <property type="evidence" value="ECO:0007669"/>
    <property type="project" value="TreeGrafter"/>
</dbReference>
<evidence type="ECO:0000313" key="7">
    <source>
        <dbReference type="EMBL" id="BAL89908.1"/>
    </source>
</evidence>
<keyword evidence="8" id="KW-1185">Reference proteome</keyword>
<proteinExistence type="predicted"/>
<keyword evidence="1" id="KW-0805">Transcription regulation</keyword>
<evidence type="ECO:0000256" key="2">
    <source>
        <dbReference type="ARBA" id="ARBA00023125"/>
    </source>
</evidence>
<evidence type="ECO:0000259" key="6">
    <source>
        <dbReference type="PROSITE" id="PS50977"/>
    </source>
</evidence>
<dbReference type="RefSeq" id="WP_014444797.1">
    <property type="nucleotide sequence ID" value="NC_017093.1"/>
</dbReference>
<protein>
    <submittedName>
        <fullName evidence="7">Putative TetR-family transcriptional regulator</fullName>
    </submittedName>
</protein>
<reference evidence="7 8" key="1">
    <citation type="submission" date="2012-02" db="EMBL/GenBank/DDBJ databases">
        <title>Complete genome sequence of Actinoplanes missouriensis 431 (= NBRC 102363).</title>
        <authorList>
            <person name="Ohnishi Y."/>
            <person name="Ishikawa J."/>
            <person name="Sekine M."/>
            <person name="Hosoyama A."/>
            <person name="Harada T."/>
            <person name="Narita H."/>
            <person name="Hata T."/>
            <person name="Konno Y."/>
            <person name="Tutikane K."/>
            <person name="Fujita N."/>
            <person name="Horinouchi S."/>
            <person name="Hayakawa M."/>
        </authorList>
    </citation>
    <scope>NUCLEOTIDE SEQUENCE [LARGE SCALE GENOMIC DNA]</scope>
    <source>
        <strain evidence="8">ATCC 14538 / DSM 43046 / CBS 188.64 / JCM 3121 / NBRC 102363 / NCIMB 12654 / NRRL B-3342 / UNCC 431</strain>
    </source>
</reference>
<dbReference type="eggNOG" id="COG1309">
    <property type="taxonomic scope" value="Bacteria"/>
</dbReference>
<evidence type="ECO:0000256" key="4">
    <source>
        <dbReference type="PROSITE-ProRule" id="PRU00335"/>
    </source>
</evidence>
<dbReference type="InterPro" id="IPR004111">
    <property type="entry name" value="Repressor_TetR_C"/>
</dbReference>
<dbReference type="SUPFAM" id="SSF48498">
    <property type="entry name" value="Tetracyclin repressor-like, C-terminal domain"/>
    <property type="match status" value="1"/>
</dbReference>
<sequence length="237" mass="26070">MSDRPGRPRVVAPQTRASRGPAPGFTRAQVAEVAVRIADEQGMAAVSMRKVAAALGTGAMSLYRYVDNKDSLCALMLDHIHGEVVLPERTGDWRTDLRAVAHHLRDAQRKHPWLARIPAGRPAMGPNMIQIFEYAMGILDGLGLSIEDMLGTFSLISSWVTGFTQEEFAEAEARRNMGVDEAEWERRMTTALESLLSSGDYPYFARVAQAGADHDFDTRFERGIDRILAGVEATLPG</sequence>
<dbReference type="InterPro" id="IPR050109">
    <property type="entry name" value="HTH-type_TetR-like_transc_reg"/>
</dbReference>
<dbReference type="GO" id="GO:0000976">
    <property type="term" value="F:transcription cis-regulatory region binding"/>
    <property type="evidence" value="ECO:0007669"/>
    <property type="project" value="TreeGrafter"/>
</dbReference>
<name>I0HA71_ACTM4</name>
<dbReference type="Pfam" id="PF00440">
    <property type="entry name" value="TetR_N"/>
    <property type="match status" value="1"/>
</dbReference>
<keyword evidence="2 4" id="KW-0238">DNA-binding</keyword>
<dbReference type="SUPFAM" id="SSF46689">
    <property type="entry name" value="Homeodomain-like"/>
    <property type="match status" value="1"/>
</dbReference>
<evidence type="ECO:0000256" key="5">
    <source>
        <dbReference type="SAM" id="MobiDB-lite"/>
    </source>
</evidence>
<dbReference type="Gene3D" id="1.10.357.10">
    <property type="entry name" value="Tetracycline Repressor, domain 2"/>
    <property type="match status" value="1"/>
</dbReference>
<dbReference type="PATRIC" id="fig|512565.3.peg.4675"/>
<evidence type="ECO:0000256" key="3">
    <source>
        <dbReference type="ARBA" id="ARBA00023163"/>
    </source>
</evidence>
<gene>
    <name evidence="7" type="ordered locus">AMIS_46880</name>
</gene>
<dbReference type="AlphaFoldDB" id="I0HA71"/>
<dbReference type="KEGG" id="ams:AMIS_46880"/>
<dbReference type="GO" id="GO:0045892">
    <property type="term" value="P:negative regulation of DNA-templated transcription"/>
    <property type="evidence" value="ECO:0007669"/>
    <property type="project" value="InterPro"/>
</dbReference>
<dbReference type="InterPro" id="IPR036271">
    <property type="entry name" value="Tet_transcr_reg_TetR-rel_C_sf"/>
</dbReference>
<feature type="region of interest" description="Disordered" evidence="5">
    <location>
        <begin position="1"/>
        <end position="23"/>
    </location>
</feature>